<name>A0AAV5JEV8_9ROSI</name>
<sequence>MGRFSWLGLCRRHLLSTTTSEWPVNRLDWWRGVSAVSSFLDSLNRTRALHSCRSVIGKHVDFKAAGMPL</sequence>
<dbReference type="Proteomes" id="UP001054252">
    <property type="component" value="Unassembled WGS sequence"/>
</dbReference>
<dbReference type="AlphaFoldDB" id="A0AAV5JEV8"/>
<evidence type="ECO:0000313" key="1">
    <source>
        <dbReference type="EMBL" id="GKV09431.1"/>
    </source>
</evidence>
<protein>
    <submittedName>
        <fullName evidence="1">Uncharacterized protein</fullName>
    </submittedName>
</protein>
<keyword evidence="2" id="KW-1185">Reference proteome</keyword>
<comment type="caution">
    <text evidence="1">The sequence shown here is derived from an EMBL/GenBank/DDBJ whole genome shotgun (WGS) entry which is preliminary data.</text>
</comment>
<evidence type="ECO:0000313" key="2">
    <source>
        <dbReference type="Proteomes" id="UP001054252"/>
    </source>
</evidence>
<accession>A0AAV5JEV8</accession>
<reference evidence="1 2" key="1">
    <citation type="journal article" date="2021" name="Commun. Biol.">
        <title>The genome of Shorea leprosula (Dipterocarpaceae) highlights the ecological relevance of drought in aseasonal tropical rainforests.</title>
        <authorList>
            <person name="Ng K.K.S."/>
            <person name="Kobayashi M.J."/>
            <person name="Fawcett J.A."/>
            <person name="Hatakeyama M."/>
            <person name="Paape T."/>
            <person name="Ng C.H."/>
            <person name="Ang C.C."/>
            <person name="Tnah L.H."/>
            <person name="Lee C.T."/>
            <person name="Nishiyama T."/>
            <person name="Sese J."/>
            <person name="O'Brien M.J."/>
            <person name="Copetti D."/>
            <person name="Mohd Noor M.I."/>
            <person name="Ong R.C."/>
            <person name="Putra M."/>
            <person name="Sireger I.Z."/>
            <person name="Indrioko S."/>
            <person name="Kosugi Y."/>
            <person name="Izuno A."/>
            <person name="Isagi Y."/>
            <person name="Lee S.L."/>
            <person name="Shimizu K.K."/>
        </authorList>
    </citation>
    <scope>NUCLEOTIDE SEQUENCE [LARGE SCALE GENOMIC DNA]</scope>
    <source>
        <strain evidence="1">214</strain>
    </source>
</reference>
<dbReference type="EMBL" id="BPVZ01000030">
    <property type="protein sequence ID" value="GKV09431.1"/>
    <property type="molecule type" value="Genomic_DNA"/>
</dbReference>
<gene>
    <name evidence="1" type="ORF">SLEP1_g20936</name>
</gene>
<proteinExistence type="predicted"/>
<organism evidence="1 2">
    <name type="scientific">Rubroshorea leprosula</name>
    <dbReference type="NCBI Taxonomy" id="152421"/>
    <lineage>
        <taxon>Eukaryota</taxon>
        <taxon>Viridiplantae</taxon>
        <taxon>Streptophyta</taxon>
        <taxon>Embryophyta</taxon>
        <taxon>Tracheophyta</taxon>
        <taxon>Spermatophyta</taxon>
        <taxon>Magnoliopsida</taxon>
        <taxon>eudicotyledons</taxon>
        <taxon>Gunneridae</taxon>
        <taxon>Pentapetalae</taxon>
        <taxon>rosids</taxon>
        <taxon>malvids</taxon>
        <taxon>Malvales</taxon>
        <taxon>Dipterocarpaceae</taxon>
        <taxon>Rubroshorea</taxon>
    </lineage>
</organism>